<protein>
    <submittedName>
        <fullName evidence="1">Uncharacterized protein</fullName>
    </submittedName>
</protein>
<accession>A0AAJ8JNW9</accession>
<reference evidence="1" key="3">
    <citation type="submission" date="2024-01" db="EMBL/GenBank/DDBJ databases">
        <authorList>
            <person name="Coelho M.A."/>
            <person name="David-Palma M."/>
            <person name="Shea T."/>
            <person name="Sun S."/>
            <person name="Cuomo C.A."/>
            <person name="Heitman J."/>
        </authorList>
    </citation>
    <scope>NUCLEOTIDE SEQUENCE</scope>
    <source>
        <strain evidence="1">CBS 7841</strain>
    </source>
</reference>
<dbReference type="EMBL" id="CP143784">
    <property type="protein sequence ID" value="WVN85684.1"/>
    <property type="molecule type" value="Genomic_DNA"/>
</dbReference>
<reference evidence="1" key="2">
    <citation type="journal article" date="2022" name="Elife">
        <title>Obligate sexual reproduction of a homothallic fungus closely related to the Cryptococcus pathogenic species complex.</title>
        <authorList>
            <person name="Passer A.R."/>
            <person name="Clancey S.A."/>
            <person name="Shea T."/>
            <person name="David-Palma M."/>
            <person name="Averette A.F."/>
            <person name="Boekhout T."/>
            <person name="Porcel B.M."/>
            <person name="Nowrousian M."/>
            <person name="Cuomo C.A."/>
            <person name="Sun S."/>
            <person name="Heitman J."/>
            <person name="Coelho M.A."/>
        </authorList>
    </citation>
    <scope>NUCLEOTIDE SEQUENCE</scope>
    <source>
        <strain evidence="1">CBS 7841</strain>
    </source>
</reference>
<reference evidence="1" key="1">
    <citation type="submission" date="2016-06" db="EMBL/GenBank/DDBJ databases">
        <authorList>
            <person name="Cuomo C."/>
            <person name="Litvintseva A."/>
            <person name="Heitman J."/>
            <person name="Chen Y."/>
            <person name="Sun S."/>
            <person name="Springer D."/>
            <person name="Dromer F."/>
            <person name="Young S."/>
            <person name="Zeng Q."/>
            <person name="Chapman S."/>
            <person name="Gujja S."/>
            <person name="Saif S."/>
            <person name="Birren B."/>
        </authorList>
    </citation>
    <scope>NUCLEOTIDE SEQUENCE</scope>
    <source>
        <strain evidence="1">CBS 7841</strain>
    </source>
</reference>
<organism evidence="1 2">
    <name type="scientific">Cryptococcus depauperatus CBS 7841</name>
    <dbReference type="NCBI Taxonomy" id="1295531"/>
    <lineage>
        <taxon>Eukaryota</taxon>
        <taxon>Fungi</taxon>
        <taxon>Dikarya</taxon>
        <taxon>Basidiomycota</taxon>
        <taxon>Agaricomycotina</taxon>
        <taxon>Tremellomycetes</taxon>
        <taxon>Tremellales</taxon>
        <taxon>Cryptococcaceae</taxon>
        <taxon>Cryptococcus</taxon>
    </lineage>
</organism>
<gene>
    <name evidence="1" type="ORF">L203_100833</name>
</gene>
<proteinExistence type="predicted"/>
<keyword evidence="2" id="KW-1185">Reference proteome</keyword>
<dbReference type="KEGG" id="cdep:91085047"/>
<name>A0AAJ8JNW9_9TREE</name>
<sequence>MINPQPSSPAPTHTQITTFKVACRQGLVPGSIVRRVLLVLIIATVGGLLLRLPAYNPSPTQHRSIILAKTRYTSPSGMVSHATSNLGDREIDIASDALPVVATLRERLDVWRKAPGGKGEIEGEVEHGGFMKWNLEQCSTINEQHSSHMIQHCTNSWMSLNRTTLHDDRMGLIDFMEGVLERNDHLKGFIFDSDSIPICDPEYMFDASSYKRIQTFRQFCYR</sequence>
<evidence type="ECO:0000313" key="1">
    <source>
        <dbReference type="EMBL" id="WVN85684.1"/>
    </source>
</evidence>
<dbReference type="Proteomes" id="UP000094043">
    <property type="component" value="Chromosome 1"/>
</dbReference>
<evidence type="ECO:0000313" key="2">
    <source>
        <dbReference type="Proteomes" id="UP000094043"/>
    </source>
</evidence>
<dbReference type="GeneID" id="91085047"/>
<dbReference type="AlphaFoldDB" id="A0AAJ8JNW9"/>
<dbReference type="RefSeq" id="XP_066066384.1">
    <property type="nucleotide sequence ID" value="XM_066210287.1"/>
</dbReference>